<protein>
    <submittedName>
        <fullName evidence="1">Uncharacterized protein</fullName>
    </submittedName>
</protein>
<gene>
    <name evidence="1" type="ORF">NCTC13184_00043</name>
</gene>
<dbReference type="GO" id="GO:0003677">
    <property type="term" value="F:DNA binding"/>
    <property type="evidence" value="ECO:0007669"/>
    <property type="project" value="InterPro"/>
</dbReference>
<dbReference type="EMBL" id="UGRU01000001">
    <property type="protein sequence ID" value="SUA40722.1"/>
    <property type="molecule type" value="Genomic_DNA"/>
</dbReference>
<dbReference type="Gene3D" id="1.10.260.40">
    <property type="entry name" value="lambda repressor-like DNA-binding domains"/>
    <property type="match status" value="1"/>
</dbReference>
<dbReference type="InterPro" id="IPR010982">
    <property type="entry name" value="Lambda_DNA-bd_dom_sf"/>
</dbReference>
<organism evidence="1 2">
    <name type="scientific">Nocardia africana</name>
    <dbReference type="NCBI Taxonomy" id="134964"/>
    <lineage>
        <taxon>Bacteria</taxon>
        <taxon>Bacillati</taxon>
        <taxon>Actinomycetota</taxon>
        <taxon>Actinomycetes</taxon>
        <taxon>Mycobacteriales</taxon>
        <taxon>Nocardiaceae</taxon>
        <taxon>Nocardia</taxon>
    </lineage>
</organism>
<sequence length="164" mass="18474">MLTLQTKINRMFELRHNVDQPERSNEDVAAALSHRLGKTVDPQTIAAARSGQSQVIARDIAEALCAEFDIEPSYLLGDDESEITRAHLLMQLWILIRDKGEVLQREALHAGAERWRHLDTDTIRDMISSYEAAPVMTAPSAVVATSSERAHTSRRRGRLLSLFR</sequence>
<dbReference type="AlphaFoldDB" id="A0A378WII9"/>
<reference evidence="1 2" key="1">
    <citation type="submission" date="2018-06" db="EMBL/GenBank/DDBJ databases">
        <authorList>
            <consortium name="Pathogen Informatics"/>
            <person name="Doyle S."/>
        </authorList>
    </citation>
    <scope>NUCLEOTIDE SEQUENCE [LARGE SCALE GENOMIC DNA]</scope>
    <source>
        <strain evidence="1 2">NCTC13184</strain>
    </source>
</reference>
<evidence type="ECO:0000313" key="1">
    <source>
        <dbReference type="EMBL" id="SUA40722.1"/>
    </source>
</evidence>
<dbReference type="Proteomes" id="UP000255082">
    <property type="component" value="Unassembled WGS sequence"/>
</dbReference>
<dbReference type="OrthoDB" id="4571701at2"/>
<accession>A0A378WII9</accession>
<evidence type="ECO:0000313" key="2">
    <source>
        <dbReference type="Proteomes" id="UP000255082"/>
    </source>
</evidence>
<name>A0A378WII9_9NOCA</name>
<dbReference type="RefSeq" id="WP_062966563.1">
    <property type="nucleotide sequence ID" value="NZ_JAJFOE010000002.1"/>
</dbReference>
<proteinExistence type="predicted"/>